<evidence type="ECO:0000313" key="2">
    <source>
        <dbReference type="Proteomes" id="UP001472677"/>
    </source>
</evidence>
<comment type="caution">
    <text evidence="1">The sequence shown here is derived from an EMBL/GenBank/DDBJ whole genome shotgun (WGS) entry which is preliminary data.</text>
</comment>
<protein>
    <submittedName>
        <fullName evidence="1">Uncharacterized protein</fullName>
    </submittedName>
</protein>
<proteinExistence type="predicted"/>
<accession>A0ABR2ARR6</accession>
<keyword evidence="2" id="KW-1185">Reference proteome</keyword>
<dbReference type="EMBL" id="JBBPBM010000352">
    <property type="protein sequence ID" value="KAK8496710.1"/>
    <property type="molecule type" value="Genomic_DNA"/>
</dbReference>
<name>A0ABR2ARR6_9ROSI</name>
<sequence length="169" mass="17696">MARFKEPHGASVVSPEDRLLGEQTRVASPCWQVNCLWDSGRVVSDGNVVKKARSLDVVEGNVGESDALTCFGGGCRGVCSADDLLSSPAALGVTGAALAPVLGSVPDGVRKVKSVNRLVDVLASPEQRRSIAAARARRGRGRPAKTCVLLEADSDLANESLTDSDIQVR</sequence>
<reference evidence="1 2" key="1">
    <citation type="journal article" date="2024" name="G3 (Bethesda)">
        <title>Genome assembly of Hibiscus sabdariffa L. provides insights into metabolisms of medicinal natural products.</title>
        <authorList>
            <person name="Kim T."/>
        </authorList>
    </citation>
    <scope>NUCLEOTIDE SEQUENCE [LARGE SCALE GENOMIC DNA]</scope>
    <source>
        <strain evidence="1">TK-2024</strain>
        <tissue evidence="1">Old leaves</tissue>
    </source>
</reference>
<dbReference type="Proteomes" id="UP001472677">
    <property type="component" value="Unassembled WGS sequence"/>
</dbReference>
<evidence type="ECO:0000313" key="1">
    <source>
        <dbReference type="EMBL" id="KAK8496710.1"/>
    </source>
</evidence>
<organism evidence="1 2">
    <name type="scientific">Hibiscus sabdariffa</name>
    <name type="common">roselle</name>
    <dbReference type="NCBI Taxonomy" id="183260"/>
    <lineage>
        <taxon>Eukaryota</taxon>
        <taxon>Viridiplantae</taxon>
        <taxon>Streptophyta</taxon>
        <taxon>Embryophyta</taxon>
        <taxon>Tracheophyta</taxon>
        <taxon>Spermatophyta</taxon>
        <taxon>Magnoliopsida</taxon>
        <taxon>eudicotyledons</taxon>
        <taxon>Gunneridae</taxon>
        <taxon>Pentapetalae</taxon>
        <taxon>rosids</taxon>
        <taxon>malvids</taxon>
        <taxon>Malvales</taxon>
        <taxon>Malvaceae</taxon>
        <taxon>Malvoideae</taxon>
        <taxon>Hibiscus</taxon>
    </lineage>
</organism>
<gene>
    <name evidence="1" type="ORF">V6N12_066117</name>
</gene>